<accession>A0A7G9YYY1</accession>
<feature type="transmembrane region" description="Helical" evidence="1">
    <location>
        <begin position="18"/>
        <end position="38"/>
    </location>
</feature>
<evidence type="ECO:0000313" key="2">
    <source>
        <dbReference type="EMBL" id="QNO53215.1"/>
    </source>
</evidence>
<protein>
    <submittedName>
        <fullName evidence="2">Uncharacterized protein</fullName>
    </submittedName>
</protein>
<dbReference type="AlphaFoldDB" id="A0A7G9YYY1"/>
<proteinExistence type="predicted"/>
<organism evidence="2">
    <name type="scientific">Candidatus Methanophagaceae archaeon ANME-1 ERB6</name>
    <dbReference type="NCBI Taxonomy" id="2759912"/>
    <lineage>
        <taxon>Archaea</taxon>
        <taxon>Methanobacteriati</taxon>
        <taxon>Methanobacteriota</taxon>
        <taxon>Stenosarchaea group</taxon>
        <taxon>Methanomicrobia</taxon>
        <taxon>Candidatus Methanophagales</taxon>
        <taxon>Candidatus Methanophagaceae</taxon>
    </lineage>
</organism>
<dbReference type="EMBL" id="MT631534">
    <property type="protein sequence ID" value="QNO53215.1"/>
    <property type="molecule type" value="Genomic_DNA"/>
</dbReference>
<feature type="transmembrane region" description="Helical" evidence="1">
    <location>
        <begin position="50"/>
        <end position="74"/>
    </location>
</feature>
<name>A0A7G9YYY1_9EURY</name>
<reference evidence="2" key="1">
    <citation type="submission" date="2020-06" db="EMBL/GenBank/DDBJ databases">
        <title>Unique genomic features of the anaerobic methanotrophic archaea.</title>
        <authorList>
            <person name="Chadwick G.L."/>
            <person name="Skennerton C.T."/>
            <person name="Laso-Perez R."/>
            <person name="Leu A.O."/>
            <person name="Speth D.R."/>
            <person name="Yu H."/>
            <person name="Morgan-Lang C."/>
            <person name="Hatzenpichler R."/>
            <person name="Goudeau D."/>
            <person name="Malmstrom R."/>
            <person name="Brazelton W.J."/>
            <person name="Woyke T."/>
            <person name="Hallam S.J."/>
            <person name="Tyson G.W."/>
            <person name="Wegener G."/>
            <person name="Boetius A."/>
            <person name="Orphan V."/>
        </authorList>
    </citation>
    <scope>NUCLEOTIDE SEQUENCE</scope>
</reference>
<sequence length="80" mass="8471">MLTTITTTTTTTTTVVTISQAAVFGAIGVVILITLLIAKELLSASENEKALLLGKFTGVAINPLLFAFLMIVFVKVMEVL</sequence>
<evidence type="ECO:0000256" key="1">
    <source>
        <dbReference type="SAM" id="Phobius"/>
    </source>
</evidence>
<gene>
    <name evidence="2" type="ORF">HNLOENAD_00015</name>
</gene>
<keyword evidence="1" id="KW-0472">Membrane</keyword>
<keyword evidence="1" id="KW-1133">Transmembrane helix</keyword>
<keyword evidence="1" id="KW-0812">Transmembrane</keyword>